<accession>A0ACB7XKC9</accession>
<evidence type="ECO:0000313" key="2">
    <source>
        <dbReference type="Proteomes" id="UP000828048"/>
    </source>
</evidence>
<evidence type="ECO:0000313" key="1">
    <source>
        <dbReference type="EMBL" id="KAH7841284.1"/>
    </source>
</evidence>
<sequence length="480" mass="51873">MALSSLVSANSHTSFFCFLLLLCLSKGVPVYGEKKAHKTYHVVDVKTLDPKPYCIESTRDQSKRETLKVVHRHGPCSHLNEDQASTPTLIEIMSHDQSRVDSIQKRLRVNSDGNGLEGSKATLPTKSGRLIGTGNYIVTLGFGTPKKDLTLVFDTGSDITWIQCEPCVRCYPQQEPVFNPSTSQTYKNLTCNTPQCSQLRERGCSTDTNTCIYGVDYGDRSFTRGFFATDTLTLIPSDVFPNFFFGCGVNNQGLFNAAAGLLGLGRDPLSLVGQTASKYGNYFSYCLPTFSSSSGTLAFGKEGGPTNSASLNYTQLSTKSNGPSFYFIEVLAIKVGEQTLSISPSVFSSSGTIIDSGTVITRLQPEAYAALRTSFQQQMRNYALTQGPDPFDTCYDFSGHDTVVVPGINFVFGGNVEVPLDFSGIIYYPDPTSQTQGCLAFAGNGHASEVGIFGNQQQQTLDVVYDVDGGKLGFGTGGCS</sequence>
<gene>
    <name evidence="1" type="ORF">Vadar_027913</name>
</gene>
<proteinExistence type="predicted"/>
<keyword evidence="2" id="KW-1185">Reference proteome</keyword>
<dbReference type="Proteomes" id="UP000828048">
    <property type="component" value="Chromosome 10"/>
</dbReference>
<comment type="caution">
    <text evidence="1">The sequence shown here is derived from an EMBL/GenBank/DDBJ whole genome shotgun (WGS) entry which is preliminary data.</text>
</comment>
<name>A0ACB7XKC9_9ERIC</name>
<protein>
    <submittedName>
        <fullName evidence="1">Uncharacterized protein</fullName>
    </submittedName>
</protein>
<reference evidence="1 2" key="1">
    <citation type="journal article" date="2021" name="Hortic Res">
        <title>High-quality reference genome and annotation aids understanding of berry development for evergreen blueberry (Vaccinium darrowii).</title>
        <authorList>
            <person name="Yu J."/>
            <person name="Hulse-Kemp A.M."/>
            <person name="Babiker E."/>
            <person name="Staton M."/>
        </authorList>
    </citation>
    <scope>NUCLEOTIDE SEQUENCE [LARGE SCALE GENOMIC DNA]</scope>
    <source>
        <strain evidence="2">cv. NJ 8807/NJ 8810</strain>
        <tissue evidence="1">Young leaf</tissue>
    </source>
</reference>
<dbReference type="EMBL" id="CM037160">
    <property type="protein sequence ID" value="KAH7841284.1"/>
    <property type="molecule type" value="Genomic_DNA"/>
</dbReference>
<organism evidence="1 2">
    <name type="scientific">Vaccinium darrowii</name>
    <dbReference type="NCBI Taxonomy" id="229202"/>
    <lineage>
        <taxon>Eukaryota</taxon>
        <taxon>Viridiplantae</taxon>
        <taxon>Streptophyta</taxon>
        <taxon>Embryophyta</taxon>
        <taxon>Tracheophyta</taxon>
        <taxon>Spermatophyta</taxon>
        <taxon>Magnoliopsida</taxon>
        <taxon>eudicotyledons</taxon>
        <taxon>Gunneridae</taxon>
        <taxon>Pentapetalae</taxon>
        <taxon>asterids</taxon>
        <taxon>Ericales</taxon>
        <taxon>Ericaceae</taxon>
        <taxon>Vaccinioideae</taxon>
        <taxon>Vaccinieae</taxon>
        <taxon>Vaccinium</taxon>
    </lineage>
</organism>